<keyword evidence="12" id="KW-0067">ATP-binding</keyword>
<evidence type="ECO:0000256" key="3">
    <source>
        <dbReference type="ARBA" id="ARBA00022539"/>
    </source>
</evidence>
<dbReference type="CDD" id="cd02079">
    <property type="entry name" value="P-type_ATPase_HM"/>
    <property type="match status" value="1"/>
</dbReference>
<evidence type="ECO:0000256" key="6">
    <source>
        <dbReference type="ARBA" id="ARBA00022967"/>
    </source>
</evidence>
<comment type="subcellular location">
    <subcellularLocation>
        <location evidence="1">Cell membrane</location>
        <topology evidence="1">Multi-pass membrane protein</topology>
    </subcellularLocation>
</comment>
<gene>
    <name evidence="14" type="primary">zntA_3</name>
    <name evidence="14" type="ORF">IWT30_00651</name>
</gene>
<evidence type="ECO:0000256" key="8">
    <source>
        <dbReference type="ARBA" id="ARBA00023065"/>
    </source>
</evidence>
<protein>
    <recommendedName>
        <fullName evidence="10">Cd(2+)-exporting ATPase</fullName>
        <ecNumber evidence="10">7.2.2.21</ecNumber>
    </recommendedName>
</protein>
<dbReference type="FunFam" id="2.70.150.10:FF:000002">
    <property type="entry name" value="Copper-transporting ATPase 1, putative"/>
    <property type="match status" value="1"/>
</dbReference>
<keyword evidence="8" id="KW-0813">Transport</keyword>
<dbReference type="GO" id="GO:0046872">
    <property type="term" value="F:metal ion binding"/>
    <property type="evidence" value="ECO:0007669"/>
    <property type="project" value="UniProtKB-KW"/>
</dbReference>
<feature type="transmembrane region" description="Helical" evidence="12">
    <location>
        <begin position="599"/>
        <end position="616"/>
    </location>
</feature>
<dbReference type="Proteomes" id="UP000198374">
    <property type="component" value="Unassembled WGS sequence"/>
</dbReference>
<dbReference type="InterPro" id="IPR023299">
    <property type="entry name" value="ATPase_P-typ_cyto_dom_N"/>
</dbReference>
<comment type="caution">
    <text evidence="14">The sequence shown here is derived from an EMBL/GenBank/DDBJ whole genome shotgun (WGS) entry which is preliminary data.</text>
</comment>
<dbReference type="InterPro" id="IPR044492">
    <property type="entry name" value="P_typ_ATPase_HD_dom"/>
</dbReference>
<keyword evidence="4 12" id="KW-0812">Transmembrane</keyword>
<evidence type="ECO:0000256" key="4">
    <source>
        <dbReference type="ARBA" id="ARBA00022692"/>
    </source>
</evidence>
<dbReference type="SUPFAM" id="SSF56784">
    <property type="entry name" value="HAD-like"/>
    <property type="match status" value="1"/>
</dbReference>
<dbReference type="Pfam" id="PF00122">
    <property type="entry name" value="E1-E2_ATPase"/>
    <property type="match status" value="1"/>
</dbReference>
<keyword evidence="15" id="KW-1185">Reference proteome</keyword>
<dbReference type="NCBIfam" id="TIGR01494">
    <property type="entry name" value="ATPase_P-type"/>
    <property type="match status" value="1"/>
</dbReference>
<dbReference type="PANTHER" id="PTHR48085">
    <property type="entry name" value="CADMIUM/ZINC-TRANSPORTING ATPASE HMA2-RELATED"/>
    <property type="match status" value="1"/>
</dbReference>
<dbReference type="SFLD" id="SFLDF00027">
    <property type="entry name" value="p-type_atpase"/>
    <property type="match status" value="1"/>
</dbReference>
<dbReference type="InterPro" id="IPR018303">
    <property type="entry name" value="ATPase_P-typ_P_site"/>
</dbReference>
<accession>A0A1Z5IA89</accession>
<evidence type="ECO:0000259" key="13">
    <source>
        <dbReference type="Pfam" id="PF00122"/>
    </source>
</evidence>
<keyword evidence="3" id="KW-0104">Cadmium</keyword>
<dbReference type="RefSeq" id="WP_089108506.1">
    <property type="nucleotide sequence ID" value="NZ_BCMF01000003.1"/>
</dbReference>
<sequence>MKFQRYIQKHQNQITLASAILIALGFAGKYLLNSTVVYDWAFILASIIAAVPIMIHAYQSLRVKVISIELLVSIAVVGAFIIGEYNESAIVTFLFLFGSYLEQRTLSKTRESIKSLTQMAPETAVILHEDGTQEEVDIDDVDEGDHIMVKTGASVPVDGKVVSGSGYLDESVITGESKAVAKTTGDSVFSGSILGNGTLTVEATKVGEDTTFGKIIELVEDAQDAKSPAESFIDKFAQYYTPAVLIIATLVYIFTRDFPTAITVLVLGCPGALVIGAPVSNVAGIGNGAKRGILLKGGAVMDDFAKVDTFVFDKTGTLTLGNTAVSAVKNYADDSNEALALVARAERLSDHPLGKAITDYATHEKVSFEQLDVADNDTVKGQGLTATIDDHHVLVGNLKMMNANNIALTDTQKADLTDVQHTGSSVVMVAVDGALKLILGVSDTIRPGIKAQLQALRDHGAKHLVMLTGDNKITAQYVAEQIGLDEVHAELLPEEKVEYIKKFKDQGRTVAFVGDGINDSPAIATAQIGIAMGSGTDVAIETSDVVLMQSSFEALVHAYSLSKKTVINTKENIAIAIGVVIFLLIGLILGFIYMASGMFVHEASILVVIFNAMRLISYGKMPTQAQQAATQKTSAHLI</sequence>
<dbReference type="GO" id="GO:0005524">
    <property type="term" value="F:ATP binding"/>
    <property type="evidence" value="ECO:0007669"/>
    <property type="project" value="UniProtKB-UniRule"/>
</dbReference>
<dbReference type="PANTHER" id="PTHR48085:SF5">
    <property type="entry name" value="CADMIUM_ZINC-TRANSPORTING ATPASE HMA4-RELATED"/>
    <property type="match status" value="1"/>
</dbReference>
<evidence type="ECO:0000313" key="15">
    <source>
        <dbReference type="Proteomes" id="UP000198374"/>
    </source>
</evidence>
<keyword evidence="5 12" id="KW-0479">Metal-binding</keyword>
<feature type="transmembrane region" description="Helical" evidence="12">
    <location>
        <begin position="573"/>
        <end position="593"/>
    </location>
</feature>
<dbReference type="PROSITE" id="PS01229">
    <property type="entry name" value="COF_2"/>
    <property type="match status" value="1"/>
</dbReference>
<dbReference type="InterPro" id="IPR059000">
    <property type="entry name" value="ATPase_P-type_domA"/>
</dbReference>
<dbReference type="InterPro" id="IPR051014">
    <property type="entry name" value="Cation_Transport_ATPase_IB"/>
</dbReference>
<reference evidence="14 15" key="1">
    <citation type="submission" date="2015-11" db="EMBL/GenBank/DDBJ databases">
        <title>Draft genome sequences of new species of the genus Lactobacillus isolated from orchardgrass silage.</title>
        <authorList>
            <person name="Tohno M."/>
            <person name="Tanizawa Y."/>
            <person name="Arita M."/>
        </authorList>
    </citation>
    <scope>NUCLEOTIDE SEQUENCE [LARGE SCALE GENOMIC DNA]</scope>
    <source>
        <strain evidence="14 15">IWT30</strain>
    </source>
</reference>
<feature type="transmembrane region" description="Helical" evidence="12">
    <location>
        <begin position="261"/>
        <end position="286"/>
    </location>
</feature>
<dbReference type="EMBL" id="BCMF01000003">
    <property type="protein sequence ID" value="GAW98692.1"/>
    <property type="molecule type" value="Genomic_DNA"/>
</dbReference>
<dbReference type="InterPro" id="IPR027256">
    <property type="entry name" value="P-typ_ATPase_IB"/>
</dbReference>
<dbReference type="GO" id="GO:0005886">
    <property type="term" value="C:plasma membrane"/>
    <property type="evidence" value="ECO:0007669"/>
    <property type="project" value="UniProtKB-SubCell"/>
</dbReference>
<evidence type="ECO:0000256" key="10">
    <source>
        <dbReference type="ARBA" id="ARBA00039103"/>
    </source>
</evidence>
<keyword evidence="12" id="KW-1003">Cell membrane</keyword>
<dbReference type="PRINTS" id="PR00119">
    <property type="entry name" value="CATATPASE"/>
</dbReference>
<comment type="similarity">
    <text evidence="2 12">Belongs to the cation transport ATPase (P-type) (TC 3.A.3) family. Type IB subfamily.</text>
</comment>
<evidence type="ECO:0000256" key="7">
    <source>
        <dbReference type="ARBA" id="ARBA00022989"/>
    </source>
</evidence>
<dbReference type="SUPFAM" id="SSF81665">
    <property type="entry name" value="Calcium ATPase, transmembrane domain M"/>
    <property type="match status" value="1"/>
</dbReference>
<dbReference type="AlphaFoldDB" id="A0A1Z5IA89"/>
<name>A0A1Z5IA89_9LACO</name>
<evidence type="ECO:0000256" key="2">
    <source>
        <dbReference type="ARBA" id="ARBA00006024"/>
    </source>
</evidence>
<keyword evidence="6" id="KW-1278">Translocase</keyword>
<comment type="catalytic activity">
    <reaction evidence="11">
        <text>Cd(2+)(in) + ATP + H2O = Cd(2+)(out) + ADP + phosphate + H(+)</text>
        <dbReference type="Rhea" id="RHEA:12132"/>
        <dbReference type="ChEBI" id="CHEBI:15377"/>
        <dbReference type="ChEBI" id="CHEBI:15378"/>
        <dbReference type="ChEBI" id="CHEBI:30616"/>
        <dbReference type="ChEBI" id="CHEBI:43474"/>
        <dbReference type="ChEBI" id="CHEBI:48775"/>
        <dbReference type="ChEBI" id="CHEBI:456216"/>
        <dbReference type="EC" id="7.2.2.21"/>
    </reaction>
</comment>
<dbReference type="InterPro" id="IPR008250">
    <property type="entry name" value="ATPase_P-typ_transduc_dom_A_sf"/>
</dbReference>
<dbReference type="GO" id="GO:0008551">
    <property type="term" value="F:P-type cadmium transporter activity"/>
    <property type="evidence" value="ECO:0007669"/>
    <property type="project" value="UniProtKB-EC"/>
</dbReference>
<dbReference type="Gene3D" id="2.70.150.10">
    <property type="entry name" value="Calcium-transporting ATPase, cytoplasmic transduction domain A"/>
    <property type="match status" value="1"/>
</dbReference>
<evidence type="ECO:0000256" key="12">
    <source>
        <dbReference type="RuleBase" id="RU362081"/>
    </source>
</evidence>
<feature type="transmembrane region" description="Helical" evidence="12">
    <location>
        <begin position="38"/>
        <end position="58"/>
    </location>
</feature>
<dbReference type="Pfam" id="PF00702">
    <property type="entry name" value="Hydrolase"/>
    <property type="match status" value="1"/>
</dbReference>
<dbReference type="InterPro" id="IPR023214">
    <property type="entry name" value="HAD_sf"/>
</dbReference>
<proteinExistence type="inferred from homology"/>
<evidence type="ECO:0000313" key="14">
    <source>
        <dbReference type="EMBL" id="GAW98692.1"/>
    </source>
</evidence>
<organism evidence="14 15">
    <name type="scientific">Secundilactobacillus mixtipabuli</name>
    <dbReference type="NCBI Taxonomy" id="1435342"/>
    <lineage>
        <taxon>Bacteria</taxon>
        <taxon>Bacillati</taxon>
        <taxon>Bacillota</taxon>
        <taxon>Bacilli</taxon>
        <taxon>Lactobacillales</taxon>
        <taxon>Lactobacillaceae</taxon>
        <taxon>Secundilactobacillus</taxon>
    </lineage>
</organism>
<dbReference type="InterPro" id="IPR023298">
    <property type="entry name" value="ATPase_P-typ_TM_dom_sf"/>
</dbReference>
<feature type="transmembrane region" description="Helical" evidence="12">
    <location>
        <begin position="65"/>
        <end position="83"/>
    </location>
</feature>
<feature type="transmembrane region" description="Helical" evidence="12">
    <location>
        <begin position="89"/>
        <end position="106"/>
    </location>
</feature>
<dbReference type="Gene3D" id="3.40.50.1000">
    <property type="entry name" value="HAD superfamily/HAD-like"/>
    <property type="match status" value="1"/>
</dbReference>
<dbReference type="InterPro" id="IPR001757">
    <property type="entry name" value="P_typ_ATPase"/>
</dbReference>
<feature type="transmembrane region" description="Helical" evidence="12">
    <location>
        <begin position="12"/>
        <end position="32"/>
    </location>
</feature>
<dbReference type="NCBIfam" id="TIGR01525">
    <property type="entry name" value="ATPase-IB_hvy"/>
    <property type="match status" value="1"/>
</dbReference>
<keyword evidence="7 12" id="KW-1133">Transmembrane helix</keyword>
<keyword evidence="12" id="KW-0547">Nucleotide-binding</keyword>
<dbReference type="SUPFAM" id="SSF81653">
    <property type="entry name" value="Calcium ATPase, transduction domain A"/>
    <property type="match status" value="1"/>
</dbReference>
<feature type="domain" description="P-type ATPase A" evidence="13">
    <location>
        <begin position="119"/>
        <end position="220"/>
    </location>
</feature>
<evidence type="ECO:0000256" key="5">
    <source>
        <dbReference type="ARBA" id="ARBA00022723"/>
    </source>
</evidence>
<keyword evidence="8" id="KW-0406">Ion transport</keyword>
<dbReference type="EC" id="7.2.2.21" evidence="10"/>
<dbReference type="GO" id="GO:0016887">
    <property type="term" value="F:ATP hydrolysis activity"/>
    <property type="evidence" value="ECO:0007669"/>
    <property type="project" value="InterPro"/>
</dbReference>
<evidence type="ECO:0000256" key="1">
    <source>
        <dbReference type="ARBA" id="ARBA00004651"/>
    </source>
</evidence>
<keyword evidence="9 12" id="KW-0472">Membrane</keyword>
<dbReference type="Gene3D" id="3.40.1110.10">
    <property type="entry name" value="Calcium-transporting ATPase, cytoplasmic domain N"/>
    <property type="match status" value="1"/>
</dbReference>
<evidence type="ECO:0000256" key="9">
    <source>
        <dbReference type="ARBA" id="ARBA00023136"/>
    </source>
</evidence>
<dbReference type="InterPro" id="IPR036412">
    <property type="entry name" value="HAD-like_sf"/>
</dbReference>
<dbReference type="SFLD" id="SFLDG00002">
    <property type="entry name" value="C1.7:_P-type_atpase_like"/>
    <property type="match status" value="1"/>
</dbReference>
<feature type="transmembrane region" description="Helical" evidence="12">
    <location>
        <begin position="236"/>
        <end position="255"/>
    </location>
</feature>
<dbReference type="NCBIfam" id="TIGR01511">
    <property type="entry name" value="ATPase-IB1_Cu"/>
    <property type="match status" value="1"/>
</dbReference>
<dbReference type="SFLD" id="SFLDS00003">
    <property type="entry name" value="Haloacid_Dehalogenase"/>
    <property type="match status" value="1"/>
</dbReference>
<dbReference type="PROSITE" id="PS00154">
    <property type="entry name" value="ATPASE_E1_E2"/>
    <property type="match status" value="1"/>
</dbReference>
<evidence type="ECO:0000256" key="11">
    <source>
        <dbReference type="ARBA" id="ARBA00049338"/>
    </source>
</evidence>
<dbReference type="OrthoDB" id="9813266at2"/>